<dbReference type="PROSITE" id="PS52016">
    <property type="entry name" value="TONB_DEPENDENT_REC_3"/>
    <property type="match status" value="1"/>
</dbReference>
<evidence type="ECO:0000259" key="15">
    <source>
        <dbReference type="Pfam" id="PF07715"/>
    </source>
</evidence>
<dbReference type="InterPro" id="IPR010949">
    <property type="entry name" value="TonB_Hb/transfer/lactofer_rcpt"/>
</dbReference>
<dbReference type="InterPro" id="IPR036942">
    <property type="entry name" value="Beta-barrel_TonB_sf"/>
</dbReference>
<evidence type="ECO:0000256" key="2">
    <source>
        <dbReference type="ARBA" id="ARBA00022448"/>
    </source>
</evidence>
<evidence type="ECO:0000313" key="16">
    <source>
        <dbReference type="EMBL" id="GLK76833.1"/>
    </source>
</evidence>
<feature type="short sequence motif" description="TonB C-terminal box" evidence="11">
    <location>
        <begin position="768"/>
        <end position="785"/>
    </location>
</feature>
<feature type="domain" description="TonB-dependent receptor-like beta-barrel" evidence="14">
    <location>
        <begin position="288"/>
        <end position="738"/>
    </location>
</feature>
<keyword evidence="3 10" id="KW-1134">Transmembrane beta strand</keyword>
<dbReference type="Gene3D" id="2.170.130.10">
    <property type="entry name" value="TonB-dependent receptor, plug domain"/>
    <property type="match status" value="1"/>
</dbReference>
<reference evidence="16" key="2">
    <citation type="submission" date="2023-01" db="EMBL/GenBank/DDBJ databases">
        <authorList>
            <person name="Sun Q."/>
            <person name="Evtushenko L."/>
        </authorList>
    </citation>
    <scope>NUCLEOTIDE SEQUENCE</scope>
    <source>
        <strain evidence="16">VKM B-2555</strain>
    </source>
</reference>
<proteinExistence type="inferred from homology"/>
<evidence type="ECO:0000256" key="13">
    <source>
        <dbReference type="SAM" id="SignalP"/>
    </source>
</evidence>
<evidence type="ECO:0000256" key="8">
    <source>
        <dbReference type="ARBA" id="ARBA00023170"/>
    </source>
</evidence>
<dbReference type="AlphaFoldDB" id="A0A9W6JIH3"/>
<accession>A0A9W6JIH3</accession>
<keyword evidence="9 10" id="KW-0998">Cell outer membrane</keyword>
<dbReference type="EMBL" id="BSFK01000010">
    <property type="protein sequence ID" value="GLK76833.1"/>
    <property type="molecule type" value="Genomic_DNA"/>
</dbReference>
<keyword evidence="17" id="KW-1185">Reference proteome</keyword>
<feature type="domain" description="TonB-dependent receptor plug" evidence="15">
    <location>
        <begin position="63"/>
        <end position="171"/>
    </location>
</feature>
<evidence type="ECO:0000256" key="5">
    <source>
        <dbReference type="ARBA" id="ARBA00022729"/>
    </source>
</evidence>
<evidence type="ECO:0000256" key="4">
    <source>
        <dbReference type="ARBA" id="ARBA00022692"/>
    </source>
</evidence>
<keyword evidence="5 13" id="KW-0732">Signal</keyword>
<dbReference type="CDD" id="cd01347">
    <property type="entry name" value="ligand_gated_channel"/>
    <property type="match status" value="1"/>
</dbReference>
<name>A0A9W6JIH3_9HYPH</name>
<dbReference type="InterPro" id="IPR010917">
    <property type="entry name" value="TonB_rcpt_CS"/>
</dbReference>
<dbReference type="InterPro" id="IPR037066">
    <property type="entry name" value="Plug_dom_sf"/>
</dbReference>
<feature type="chain" id="PRO_5040807080" evidence="13">
    <location>
        <begin position="27"/>
        <end position="785"/>
    </location>
</feature>
<keyword evidence="7 10" id="KW-0472">Membrane</keyword>
<evidence type="ECO:0000259" key="14">
    <source>
        <dbReference type="Pfam" id="PF00593"/>
    </source>
</evidence>
<dbReference type="Pfam" id="PF00593">
    <property type="entry name" value="TonB_dep_Rec_b-barrel"/>
    <property type="match status" value="1"/>
</dbReference>
<evidence type="ECO:0000256" key="9">
    <source>
        <dbReference type="ARBA" id="ARBA00023237"/>
    </source>
</evidence>
<evidence type="ECO:0000256" key="6">
    <source>
        <dbReference type="ARBA" id="ARBA00023077"/>
    </source>
</evidence>
<evidence type="ECO:0000313" key="17">
    <source>
        <dbReference type="Proteomes" id="UP001143364"/>
    </source>
</evidence>
<sequence>MARSHVVAAGVAAGVLSWTAAGGAQAQNAETKRQAEAAVAQEGESTPLDEISVTATRQATQVLDVPGNVSVTTRQQIDERQIRDAQDLVRYQPGINVPRQTSGTDPFGNLGSFTIRGVGGNRVQIQVDGTRIQEQITDGNRGFFDFPTLKAVEIQRGPGSVLWGADALGGIVALQTLDPADLLGASGKTVAGKAETSFDSFNDRFSKTGMVAFQATPNLQGLFVLNQATYHEGKLSKARADGGSWGCPRVPDAIRCDELNPLDGASWNALAKFVWTPTDDHEFKLTGEIFDSNGKIRQLYDYGLQTSGAFNGDYDREQDQTRMRLSLAHRWTVGAPWLEDVRWQVSYSPQRREVNSSRFQRLASGEERQIDDLLRYDETFLQGDLQLTSLAETGPIRHRFTYGFQGDFTQTDYKRRSQTTNLSLGVTNPPTTPTGFANVETTRADLYIQDEIKLFGDRLTLTPGVRWANYQIDPKKGGTYVPTHGFDDPRKQDSSRLIPQVGGLFKLTDEYSVYARYAEGFKMPTAQQLYTSSPGTSFELVPAPNLKPESVRSYEAGVRGQYGQTKYFENAWFSAGAFYSDYTNFIQNFYNIGPRPLEPGEDPNTVRPDRYTNRNLSSVDIWGIEASAEVVVNDNWSVNGTLSWQRGDQRAEKGKAKTAFDGAIPLVGVLGVKWRDPDLGLEIEGVGTFAQGVKRASDSTLFKPGGYAIFDVFASWSPKITGWGPVESITFRGAVQNIFDTRYFKGPLPYTFAAVQSSTAVAISNPLELQTSPGRTFKVSASVSF</sequence>
<dbReference type="GO" id="GO:0009279">
    <property type="term" value="C:cell outer membrane"/>
    <property type="evidence" value="ECO:0007669"/>
    <property type="project" value="UniProtKB-SubCell"/>
</dbReference>
<dbReference type="Pfam" id="PF07715">
    <property type="entry name" value="Plug"/>
    <property type="match status" value="1"/>
</dbReference>
<keyword evidence="6 12" id="KW-0798">TonB box</keyword>
<dbReference type="RefSeq" id="WP_271204692.1">
    <property type="nucleotide sequence ID" value="NZ_BSFK01000010.1"/>
</dbReference>
<dbReference type="Gene3D" id="2.40.170.20">
    <property type="entry name" value="TonB-dependent receptor, beta-barrel domain"/>
    <property type="match status" value="1"/>
</dbReference>
<evidence type="ECO:0000256" key="7">
    <source>
        <dbReference type="ARBA" id="ARBA00023136"/>
    </source>
</evidence>
<keyword evidence="4 10" id="KW-0812">Transmembrane</keyword>
<evidence type="ECO:0000256" key="1">
    <source>
        <dbReference type="ARBA" id="ARBA00004571"/>
    </source>
</evidence>
<keyword evidence="2 10" id="KW-0813">Transport</keyword>
<gene>
    <name evidence="16" type="primary">phuR</name>
    <name evidence="16" type="ORF">GCM10008171_20870</name>
</gene>
<dbReference type="GO" id="GO:0044718">
    <property type="term" value="P:siderophore transmembrane transport"/>
    <property type="evidence" value="ECO:0007669"/>
    <property type="project" value="TreeGrafter"/>
</dbReference>
<dbReference type="InterPro" id="IPR012910">
    <property type="entry name" value="Plug_dom"/>
</dbReference>
<dbReference type="PROSITE" id="PS01156">
    <property type="entry name" value="TONB_DEPENDENT_REC_2"/>
    <property type="match status" value="1"/>
</dbReference>
<evidence type="ECO:0000256" key="10">
    <source>
        <dbReference type="PROSITE-ProRule" id="PRU01360"/>
    </source>
</evidence>
<evidence type="ECO:0000256" key="12">
    <source>
        <dbReference type="RuleBase" id="RU003357"/>
    </source>
</evidence>
<dbReference type="InterPro" id="IPR039426">
    <property type="entry name" value="TonB-dep_rcpt-like"/>
</dbReference>
<evidence type="ECO:0000256" key="3">
    <source>
        <dbReference type="ARBA" id="ARBA00022452"/>
    </source>
</evidence>
<comment type="subcellular location">
    <subcellularLocation>
        <location evidence="1 10">Cell outer membrane</location>
        <topology evidence="1 10">Multi-pass membrane protein</topology>
    </subcellularLocation>
</comment>
<dbReference type="InterPro" id="IPR000531">
    <property type="entry name" value="Beta-barrel_TonB"/>
</dbReference>
<comment type="similarity">
    <text evidence="10 12">Belongs to the TonB-dependent receptor family.</text>
</comment>
<dbReference type="NCBIfam" id="TIGR01786">
    <property type="entry name" value="TonB-hemlactrns"/>
    <property type="match status" value="1"/>
</dbReference>
<reference evidence="16" key="1">
    <citation type="journal article" date="2014" name="Int. J. Syst. Evol. Microbiol.">
        <title>Complete genome sequence of Corynebacterium casei LMG S-19264T (=DSM 44701T), isolated from a smear-ripened cheese.</title>
        <authorList>
            <consortium name="US DOE Joint Genome Institute (JGI-PGF)"/>
            <person name="Walter F."/>
            <person name="Albersmeier A."/>
            <person name="Kalinowski J."/>
            <person name="Ruckert C."/>
        </authorList>
    </citation>
    <scope>NUCLEOTIDE SEQUENCE</scope>
    <source>
        <strain evidence="16">VKM B-2555</strain>
    </source>
</reference>
<dbReference type="SUPFAM" id="SSF56935">
    <property type="entry name" value="Porins"/>
    <property type="match status" value="1"/>
</dbReference>
<organism evidence="16 17">
    <name type="scientific">Methylopila jiangsuensis</name>
    <dbReference type="NCBI Taxonomy" id="586230"/>
    <lineage>
        <taxon>Bacteria</taxon>
        <taxon>Pseudomonadati</taxon>
        <taxon>Pseudomonadota</taxon>
        <taxon>Alphaproteobacteria</taxon>
        <taxon>Hyphomicrobiales</taxon>
        <taxon>Methylopilaceae</taxon>
        <taxon>Methylopila</taxon>
    </lineage>
</organism>
<protein>
    <submittedName>
        <fullName evidence="16">TonB-dependent receptor</fullName>
    </submittedName>
</protein>
<dbReference type="Proteomes" id="UP001143364">
    <property type="component" value="Unassembled WGS sequence"/>
</dbReference>
<comment type="caution">
    <text evidence="16">The sequence shown here is derived from an EMBL/GenBank/DDBJ whole genome shotgun (WGS) entry which is preliminary data.</text>
</comment>
<feature type="signal peptide" evidence="13">
    <location>
        <begin position="1"/>
        <end position="26"/>
    </location>
</feature>
<dbReference type="PANTHER" id="PTHR30069:SF29">
    <property type="entry name" value="HEMOGLOBIN AND HEMOGLOBIN-HAPTOGLOBIN-BINDING PROTEIN 1-RELATED"/>
    <property type="match status" value="1"/>
</dbReference>
<dbReference type="GO" id="GO:0015344">
    <property type="term" value="F:siderophore uptake transmembrane transporter activity"/>
    <property type="evidence" value="ECO:0007669"/>
    <property type="project" value="TreeGrafter"/>
</dbReference>
<dbReference type="PANTHER" id="PTHR30069">
    <property type="entry name" value="TONB-DEPENDENT OUTER MEMBRANE RECEPTOR"/>
    <property type="match status" value="1"/>
</dbReference>
<keyword evidence="8 16" id="KW-0675">Receptor</keyword>
<evidence type="ECO:0000256" key="11">
    <source>
        <dbReference type="PROSITE-ProRule" id="PRU10144"/>
    </source>
</evidence>